<dbReference type="InterPro" id="IPR006439">
    <property type="entry name" value="HAD-SF_hydro_IA"/>
</dbReference>
<dbReference type="EMBL" id="CP117167">
    <property type="protein sequence ID" value="WCT14834.1"/>
    <property type="molecule type" value="Genomic_DNA"/>
</dbReference>
<dbReference type="InterPro" id="IPR023214">
    <property type="entry name" value="HAD_sf"/>
</dbReference>
<keyword evidence="1" id="KW-0378">Hydrolase</keyword>
<proteinExistence type="predicted"/>
<dbReference type="Gene3D" id="1.10.150.240">
    <property type="entry name" value="Putative phosphatase, domain 2"/>
    <property type="match status" value="1"/>
</dbReference>
<evidence type="ECO:0000313" key="2">
    <source>
        <dbReference type="Proteomes" id="UP001216139"/>
    </source>
</evidence>
<dbReference type="GO" id="GO:0016787">
    <property type="term" value="F:hydrolase activity"/>
    <property type="evidence" value="ECO:0007669"/>
    <property type="project" value="UniProtKB-KW"/>
</dbReference>
<dbReference type="InterPro" id="IPR036412">
    <property type="entry name" value="HAD-like_sf"/>
</dbReference>
<dbReference type="NCBIfam" id="TIGR01549">
    <property type="entry name" value="HAD-SF-IA-v1"/>
    <property type="match status" value="1"/>
</dbReference>
<evidence type="ECO:0000313" key="1">
    <source>
        <dbReference type="EMBL" id="WCT14834.1"/>
    </source>
</evidence>
<dbReference type="Proteomes" id="UP001216139">
    <property type="component" value="Chromosome"/>
</dbReference>
<dbReference type="SUPFAM" id="SSF56784">
    <property type="entry name" value="HAD-like"/>
    <property type="match status" value="1"/>
</dbReference>
<dbReference type="PANTHER" id="PTHR43434">
    <property type="entry name" value="PHOSPHOGLYCOLATE PHOSPHATASE"/>
    <property type="match status" value="1"/>
</dbReference>
<gene>
    <name evidence="1" type="ORF">PQO05_12890</name>
</gene>
<dbReference type="RefSeq" id="WP_273633327.1">
    <property type="nucleotide sequence ID" value="NZ_CP117167.1"/>
</dbReference>
<accession>A0ABY7TE84</accession>
<dbReference type="SFLD" id="SFLDG01135">
    <property type="entry name" value="C1.5.6:_HAD__Beta-PGM__Phospha"/>
    <property type="match status" value="1"/>
</dbReference>
<sequence>MENIKMVVFDMAGTTVNEDNIVYKTLQQAINNAGFNVTLDQVLAQGAGKEKLQAIKSVLAEYADNHDKQLADSIYQDFAVQLKKAYEVNPIFPQPNAIELFTELKRRNILTVLNTGYNRQTAQFIIDKLGWKEGVDFDGLVTASDVPQNRPNPDMIFFAMKRFGITEPASVIKVGDSIIDIEEGKNAGCALNIGITTGAHTVEQLESAHPDRVINNLIELLAFIG</sequence>
<dbReference type="PANTHER" id="PTHR43434:SF19">
    <property type="entry name" value="PHOSPHONOACETALDEHYDE HYDROLASE"/>
    <property type="match status" value="1"/>
</dbReference>
<dbReference type="InterPro" id="IPR050155">
    <property type="entry name" value="HAD-like_hydrolase_sf"/>
</dbReference>
<dbReference type="SFLD" id="SFLDS00003">
    <property type="entry name" value="Haloacid_Dehalogenase"/>
    <property type="match status" value="1"/>
</dbReference>
<protein>
    <submittedName>
        <fullName evidence="1">HAD-IA family hydrolase</fullName>
    </submittedName>
</protein>
<reference evidence="1 2" key="1">
    <citation type="submission" date="2023-02" db="EMBL/GenBank/DDBJ databases">
        <title>Genome sequence of Mucilaginibacter jinjuensis strain KACC 16571.</title>
        <authorList>
            <person name="Kim S."/>
            <person name="Heo J."/>
            <person name="Kwon S.-W."/>
        </authorList>
    </citation>
    <scope>NUCLEOTIDE SEQUENCE [LARGE SCALE GENOMIC DNA]</scope>
    <source>
        <strain evidence="1 2">KACC 16571</strain>
    </source>
</reference>
<organism evidence="1 2">
    <name type="scientific">Mucilaginibacter jinjuensis</name>
    <dbReference type="NCBI Taxonomy" id="1176721"/>
    <lineage>
        <taxon>Bacteria</taxon>
        <taxon>Pseudomonadati</taxon>
        <taxon>Bacteroidota</taxon>
        <taxon>Sphingobacteriia</taxon>
        <taxon>Sphingobacteriales</taxon>
        <taxon>Sphingobacteriaceae</taxon>
        <taxon>Mucilaginibacter</taxon>
    </lineage>
</organism>
<keyword evidence="2" id="KW-1185">Reference proteome</keyword>
<dbReference type="Pfam" id="PF00702">
    <property type="entry name" value="Hydrolase"/>
    <property type="match status" value="1"/>
</dbReference>
<dbReference type="SFLD" id="SFLDG01129">
    <property type="entry name" value="C1.5:_HAD__Beta-PGM__Phosphata"/>
    <property type="match status" value="1"/>
</dbReference>
<dbReference type="InterPro" id="IPR023198">
    <property type="entry name" value="PGP-like_dom2"/>
</dbReference>
<name>A0ABY7TE84_9SPHI</name>
<dbReference type="Gene3D" id="3.40.50.1000">
    <property type="entry name" value="HAD superfamily/HAD-like"/>
    <property type="match status" value="1"/>
</dbReference>